<dbReference type="GO" id="GO:0005886">
    <property type="term" value="C:plasma membrane"/>
    <property type="evidence" value="ECO:0007669"/>
    <property type="project" value="InterPro"/>
</dbReference>
<keyword evidence="7 12" id="KW-1133">Transmembrane helix</keyword>
<feature type="domain" description="Cadherin" evidence="13">
    <location>
        <begin position="5129"/>
        <end position="5237"/>
    </location>
</feature>
<feature type="domain" description="Cadherin" evidence="13">
    <location>
        <begin position="3264"/>
        <end position="3373"/>
    </location>
</feature>
<name>A0AAW0HH01_MYOGA</name>
<feature type="domain" description="Cadherin" evidence="13">
    <location>
        <begin position="1091"/>
        <end position="1195"/>
    </location>
</feature>
<feature type="region of interest" description="Disordered" evidence="11">
    <location>
        <begin position="858"/>
        <end position="879"/>
    </location>
</feature>
<dbReference type="GO" id="GO:0005509">
    <property type="term" value="F:calcium ion binding"/>
    <property type="evidence" value="ECO:0007669"/>
    <property type="project" value="UniProtKB-UniRule"/>
</dbReference>
<dbReference type="InterPro" id="IPR013164">
    <property type="entry name" value="Cadherin_N"/>
</dbReference>
<dbReference type="EMBL" id="JBBHLL010000505">
    <property type="protein sequence ID" value="KAK7801412.1"/>
    <property type="molecule type" value="Genomic_DNA"/>
</dbReference>
<feature type="domain" description="Cadherin" evidence="13">
    <location>
        <begin position="414"/>
        <end position="517"/>
    </location>
</feature>
<feature type="domain" description="Cadherin" evidence="13">
    <location>
        <begin position="200"/>
        <end position="308"/>
    </location>
</feature>
<feature type="domain" description="Cadherin" evidence="13">
    <location>
        <begin position="1649"/>
        <end position="1707"/>
    </location>
</feature>
<sequence length="5771" mass="630716">MVAAYHPAPHPHTVLMDKFPLPALGAAHFKPLVKANQGLALQVERVGDNVNHDWSEFAGKLQKEMEAGEEMERVLKKRQVLLFFVLLGIAQAGSTLRRYSVEEEAENGFLVANLLKDLGLEVEELAARGPRVISKGKKLNLEFNRQTGDLFLREKLDREELCGPAEPCVVPFQVLLGNPLQIFQAELQVRDINDHSPIFLDKEIILKISEMTASGTTFLIERAQDLDVGSNSLQTYTISPNFYFHLKLQDSPDGTVLPQLVLDKVLDREEQSEIRLILTAIDGGSPPRSGTALVLVEVLDINDNAPTFSKFRYEVQVPENSPVGFQVATVFARDLDTGDNGQIAYALSQASEDIRKTFRMNATTGEILLAKALDFESIQTYTVYVQATDGGGLSGSSVVIVQVMDLNDNPPELTMSTVTNHIPENSPETVIAVFSVADPDSGDNGKMVCSIPEDLPFILKPSVENFYTLMTNTALDRETKSQYNITITITDLGTPRLTAQHTITVQVSDVNDNAPAFTQSSYTLFVQENNSPALHIGTISATDSDSGSNAHITYSLLPTHDPQLALSSLISINADNGQLFALRALDYEALQTFEFFVGATDQGSPALSSQALVRVHVLDANDNAPFVLYPLQNASALCTELLPRAAEPGYLVTKVVAVDRDSGQNAWLSFQLLKATEPGLFSVWAHNGEVRTSRLLSERDAPKHRLLLLVKDNGDPPRSASVALHVLLVDGFSQPYLPLPEVVRDSTQDEDSLTLYLVIALASVSSLFLLSVLMFVGVRLCRRAKATSLGGFSVPEGHFPGHLVDVSSTGTLSQRYQYEVCLTGDSGTTDFKFLKPIFPNFLLQSSERENDANTNYRNQLNINEENTESSGSLAGSGSRRYSVAEENEKGFLIANLAKDLGLRVEELDERRAQAVFKGNIQYFQLNHQTGDLLLVEKLDREELCGSAEPCVLHFQILLHNPLQFITNELEVIDVNDNAPEFFENAMQLKVLESSPPGTVIPLGNAVDPDVGRNGLQNYTVSPRSHFHVRTRLRRDGRKYPELVLDRVLDREEQAELSLTLIALDGGSPPRSGTAQVHILVLDINDNAPEFTQSLYEVQILEKSPVGSVIISVSASDLDTGNFGEISYVFFHASEEILKTFQLNPITGEIKLVKRLDYETINTYEVDIEAKDGGGLSGKCTVIVQVVDVNDNPPELILSSVTSPIPENSAETVVAVFSVADLDSGDNGKVTCSIQNDLPFILKPSVENFYTIVSEGALDRESRAEYNITITVSDMGTPRLTTQHTITVQVSDVNDNAPAFTQSSYTLFVQENNSPALHIGTISATDSDSGSNAHITYSMLPTLDPQLTLSSLISINADNGQLFAFRALDYETLQTFEFLVGATDQGSPALSSQALVRVLVLDANDNAPFVLYPLQNASAPCTELLPRAAEPGYLVTKVVAVDRDSGQNSWLSFQLLKATEPGLFSVWAHNGEVRTSRLLSERDAPKHRLLLLVKDNGDPQRSASVTLQVLVVDGFSQPYLPLPEVVRDAASEDDVLTLYLVIALASVSLLFLLSVLLFVGLRLCRRARAASLGGCSVPEGHFPSHLVDYSGAGTLSQSYQYEVHLTGDSGTEETESGYLVANLAKDLGLKVAELATRGARIHHRGNKELLQLDAETGNLLMKEKLDREELCRATEPCVLHFQLILENPVQFFQTDLQLTDINDHSPEFPHREMLLKIPESVQPGTVFPLKAAQDPDIGSNAVHNYTVSPNLHFHVVTHSRADGRKYPELVLDRALDREEQPELSLTLTAVDGGSPPRSGTTTVRIEVVDINDNTPQFVQSLYEVQVPENSPLGALVLTVSARDLDVGPYGNVAYSLFQGGEVSQPFVIDEVTGEIHLSRELDFEVTNRYNIEIAATDGGGLSSKGTVAVQVLDVNDNTPELTISTLTRSIPENSPETVVAVFSTFDLDSGDNGRMVCSIQNDLPFILKPTFENYYTLMTERPLNRESRSEYNITITVTDMGTPRLTTQHTITVEVSNVNDNAPAFTQSSYTLFVQENNSPALHIGTISATDSDSGSNAHITYSLLPTHDPQLALSSLISINADNGQLFALRALDYETLKTFEFLLGATDQGSPALSSQALVRVLVLDANDNAPFVLYPLQNASAPFTELLPRAAEPGYLVTKVVAVDRDSGQNAWLSFQLLKATEPGLFSVWAHNGEVRTSRLLNERDAPKHRLLLLVKDNGDPPRSANVTLHVLLVDGFSQPYLPLPEVARDPAQDNEDLLTLYLVIALASVSSLFLLSVLLFVGVRLCRRARAASLGGCSVPEGHFPGHLVDVSGAGTLSQGYQYEVLTIPPRYSVLEETESGSFVAHLAKDLGLRSGDLTARSARVVSDYDKQQLILNPETGDLLLREKLDREELCASVDPCVLHFQVFLENPGAVLIEVVDVNDNAPELTISSLTSSVPENAPETIISIFRVGDRDSGENGKVVCSIPENLPFILKSTFKNFYTLVTESPLDRESRAEYNITITVTDMGTPRLTTQHTITVEVSDVNDNAPAFTQSSYTLFVQENNSPALHIGTISATDSDSGSNAHITYSLLPTHDSLPITSLVSINAENGQLFALRALDYETLQTFEFHVGATDQGSPNLSSQALVRVHVLDANDNAPFVLYPLQNASAPFTELLPRAAEPGYLVTKVVAVDRDSGQNAWLSFQLLKATEPGLFSVWAHNGEVRTSRLLSERDATKHRLLLVVKDNGDPQRSASVSLQVLLVDGFSQPYLPLPEVARDPAQDDDDLLTLYLVIALASVSSLFLLSVLLFVGVRLCRRARAASLGSCSAPGGHFPGHLVDVSGTGTLSQSYQYEADCKTIRYSVPEETETGYLVANLAKDLGLRVGELATRGVKIHHSGYKELLQLDAETGNLLLKEKPDREELCGATEPCVLHFQLILENPVQFFQTDLQLTDINDHSPVFPHNEMLLKIQEIAQPGTVFLLKAAQDPDIGSNAVQNYTVSPNLHFHVVTHSRTDGRKYPELVLDRALDREEQSELTLTLTAVDGGSPPRSWTTTVRIEVLDINDNAPQFVQSLYEVQVPENSPLDALILTVSARDLDAGIHGNVAYSLFQGGEVSQPFVIDQVTGEIRLKRVLDFEETRYYSMEIVAADSGGLSGKCSVAVQVLDVNDNAPKLTISSLTSSIPENAPEVVVAVFLVSDPDSGDNGRMVCSIPNDLPFLLKPTFKNYYTLVTEGPLDRESRTEYNITITVTDLGTPRLTTQHTITVQVSDVNDNAPAFTQSSYTLFVQENNNPALHMGTISATDSDSGSNAHITYSLLPTHDPQLPLSSLISINADNGQLFALRALDYEALQTFDFHVGATDQGSPALSSQALVRVLVLDANDNAPFVLYPLQNASVPYTELLPRAAEPGYLVTKVVAVDRDSGQNAWLSFQLLKATEPGLFSVWAHNGEVRTSRLLSERDAPKHRLLLLVKDNGNPPRSASVALHVLVVDGFSQPYLPLPEVARDPAQDNNDFLTLYLVIALASVSSLFLLSVLLFVGVRLCRRARQSSLSGCSVPEGHFPGHLVDVSGMGTLSQDYQYEVWSEQTIQYSIMEETESGSFVAHLAKDLGLRSGDLTARSARVVSDDYKQRLLLDPETGDLLLREKLDREELCASVEPCVLHFQVSLEKPMQYFQGALLIQDINDHSPEFPDKEMLLKIRENSQPGSRFSLKLAQDLDVGSNGLQQYTVNPNSHFHVLTRNNSEGKKYPELVQDRALDREEQAELSLTLTALDGGSPPRSGTAMVRILVLDINDNAPEFVKTPYEVQVLESSPPDSPVLTVLAQDADAGNFGRVSYGLFQASDEVQQTFSINEITGEIRLKKGLDFEKIKSYHVEIEATDGGGLSGNGAVLIEVMDVNDNAPELTISSLTSSVPENAPETVISIFRVGDRDSGENGKVVCSIPENLPFILKSTFKNFYTLVTESPLDRESRAEYNITITVTDLGTPRLTTQHTITVQVSDVNDNAPTFTQSSYILFVHENNSPALHIGTISATDSDSGSNAHITYSLLPTQDSQLPLSSLISINANNGQLFALRALDYETLQTFEFLVGATDQGSPTLSSQVLVRVQVLDTNDNAPFVLYPLQNASAPFTELLPRAAEPGYLVTKVVAVDRDSGQNAWLSFQLLKATEPGLFSVWAHNGEVRTSRLLSERDVPKHRLLLLVKDNGDPQRSASVTLHVLLVDGFSQPYLPLPEVAQDPTQEEDALTLYLVIALASVSSLFLLSVLLFVGVRLCRRARSASVGGCSLSEGHFPGHLVDVSGDGTLSQSYQYEVCLRGDSGTEETKSGYLLANLAKDLGLRVGELTTRGARIHHRGNKELLQMDAETGNLLLKEKLDREELCGATEPCVLHFQLILENPVQFFQTDLQLTDINDHSPEFPHREMLLKIPESAQSGTVFPLKAAQDPDIGSNAVQNYTVSPNFHFHVVTHSRADGRKYPELVLDRVLDREEQPELSLTLTAMDGGSPCRSGTTTVRIEVVDINDNAPQFVQSLYEVQIPENSPLGALVVAVSARDLDVGPYANVVYSLFQGDGASLPFLIDEVTGEIRLKGTLDFEATPYYNMEIVATDSGGFSGKCSVVIQVLDVNDNAPKLTISSLTSSIPENVPEAVVAVFSVSDPDSGDNGRMVCSIQNDLPFLLKPTFENYYTLVTEGPLDRESRSEYNITITVNDMGTPRLTTQHTITVEVSDVNDNAPAFTQTSYTLFVQENNSPALHIGTISATDSDSGSNAHITYSLLPTHDPQLPLSSLISINAENGQLFALRALDYEALQTFEFHVGATDKGSPALSSQALVRVLVMDANDNAPFVLYPLQNASAPFTELLPRAAEPGYLVTKVVAVDRDSGQNSWLSFQLLKATEPGLFSVWAHNGEVRTSRLLSERDAPKHRLLLLVKDNGDPPRSASVTLHVLLVDGFSQPYLPLPEVARDPAQDEDALTLYLVIALASVSSLFLFSVLLFVGVRLYRRARAASLGGCSVPEGHFPTHLVDVSGTGTLSQSYQYEADCETIRYSVPEEMETGYLMSNLEKDLGLRVGELATRGAQIHYKGNKELLQMDAETGKLFLKEKLDREELCGATEPCVLHFQLILENPVQFFQTDLQLTDINDHSPEFPHREMLLTIPESAQPGTVFPLKEAQDPDIGSNAVQNYTVSPNLHFHVVTHSRADGRKYPELVLDRALDREEQSELTLTLTAVDGGSPCRSGTTTVRIEVVDINDNAPQFIQSLYEVQVPENSPLDALVLTVSARDLDAGIYGKVAYSLFQGGEASLPFVINKVSGEIRLREELDFEVTNQYNIEIAATDGGGFSGKCTVAVQVLDVNDNTPELTIRKLTIPIPENSPETVVAVFSVSDADSGDNGMMVCSIPNDLPFLLKPTFKNYYTLVTEGPLDRESRSEYNITITVSDLGTPRLTTQHTITVEVSDVNDNAPAFTQSSYTLFVQENNSPALHIGTISATDSDSGSNAHITYSLLPTHNPKLDLSSLISINADNGQLFALRALDYEALQSFEFRVGATDQGSPALTSQALVRMLVLDANDNAPFVLYPLQNASAPFTELLPRAAEPGYLVTKVVAIDRDSGQNAWLSFQLLKATEPGLFSVWAHNGEVRTSRLLSERDAPKHRLLLLVKDNGDPPRSASVTLHVLLVDGFSQPYLSLPQAERDPAQENEDKLTLYLVIALASVSSLFLLSVLLFVGVRMYRGFRAASLGSCSVPEGHFPGHLVDVSGAGTLSQSYQYEVCLTGDSGTVSCTKSNYKSTQET</sequence>
<evidence type="ECO:0000256" key="11">
    <source>
        <dbReference type="SAM" id="MobiDB-lite"/>
    </source>
</evidence>
<feature type="transmembrane region" description="Helical" evidence="12">
    <location>
        <begin position="4954"/>
        <end position="4979"/>
    </location>
</feature>
<feature type="domain" description="Cadherin" evidence="13">
    <location>
        <begin position="5446"/>
        <end position="5555"/>
    </location>
</feature>
<feature type="transmembrane region" description="Helical" evidence="12">
    <location>
        <begin position="1535"/>
        <end position="1560"/>
    </location>
</feature>
<gene>
    <name evidence="14" type="ORF">U0070_027254</name>
</gene>
<dbReference type="PROSITE" id="PS50268">
    <property type="entry name" value="CADHERIN_2"/>
    <property type="match status" value="44"/>
</dbReference>
<comment type="caution">
    <text evidence="14">The sequence shown here is derived from an EMBL/GenBank/DDBJ whole genome shotgun (WGS) entry which is preliminary data.</text>
</comment>
<evidence type="ECO:0000256" key="3">
    <source>
        <dbReference type="ARBA" id="ARBA00022729"/>
    </source>
</evidence>
<keyword evidence="15" id="KW-1185">Reference proteome</keyword>
<dbReference type="InterPro" id="IPR002126">
    <property type="entry name" value="Cadherin-like_dom"/>
</dbReference>
<feature type="domain" description="Cadherin" evidence="13">
    <location>
        <begin position="4110"/>
        <end position="4218"/>
    </location>
</feature>
<feature type="domain" description="Cadherin" evidence="13">
    <location>
        <begin position="2141"/>
        <end position="2249"/>
    </location>
</feature>
<feature type="domain" description="Cadherin" evidence="13">
    <location>
        <begin position="4343"/>
        <end position="4401"/>
    </location>
</feature>
<evidence type="ECO:0000313" key="15">
    <source>
        <dbReference type="Proteomes" id="UP001488838"/>
    </source>
</evidence>
<dbReference type="FunFam" id="2.60.40.60:FF:000002">
    <property type="entry name" value="Protocadherin alpha 2"/>
    <property type="match status" value="7"/>
</dbReference>
<dbReference type="GO" id="GO:0007156">
    <property type="term" value="P:homophilic cell adhesion via plasma membrane adhesion molecules"/>
    <property type="evidence" value="ECO:0007669"/>
    <property type="project" value="InterPro"/>
</dbReference>
<feature type="transmembrane region" description="Helical" evidence="12">
    <location>
        <begin position="4229"/>
        <end position="4252"/>
    </location>
</feature>
<proteinExistence type="predicted"/>
<accession>A0AAW0HH01</accession>
<feature type="domain" description="Cadherin" evidence="13">
    <location>
        <begin position="3380"/>
        <end position="3488"/>
    </location>
</feature>
<feature type="transmembrane region" description="Helical" evidence="12">
    <location>
        <begin position="753"/>
        <end position="776"/>
    </location>
</feature>
<feature type="domain" description="Cadherin" evidence="13">
    <location>
        <begin position="4719"/>
        <end position="4828"/>
    </location>
</feature>
<feature type="domain" description="Cadherin" evidence="13">
    <location>
        <begin position="4402"/>
        <end position="4510"/>
    </location>
</feature>
<feature type="domain" description="Cadherin" evidence="13">
    <location>
        <begin position="1921"/>
        <end position="2024"/>
    </location>
</feature>
<feature type="domain" description="Cadherin" evidence="13">
    <location>
        <begin position="982"/>
        <end position="1090"/>
    </location>
</feature>
<evidence type="ECO:0000256" key="10">
    <source>
        <dbReference type="PROSITE-ProRule" id="PRU00043"/>
    </source>
</evidence>
<feature type="domain" description="Cadherin" evidence="13">
    <location>
        <begin position="2537"/>
        <end position="2645"/>
    </location>
</feature>
<feature type="domain" description="Cadherin" evidence="13">
    <location>
        <begin position="849"/>
        <end position="981"/>
    </location>
</feature>
<feature type="domain" description="Cadherin" evidence="13">
    <location>
        <begin position="3676"/>
        <end position="3784"/>
    </location>
</feature>
<feature type="domain" description="Cadherin" evidence="13">
    <location>
        <begin position="1424"/>
        <end position="1524"/>
    </location>
</feature>
<dbReference type="SMART" id="SM00112">
    <property type="entry name" value="CA"/>
    <property type="match status" value="42"/>
</dbReference>
<dbReference type="FunFam" id="2.60.40.60:FF:000006">
    <property type="entry name" value="Protocadherin alpha 2"/>
    <property type="match status" value="8"/>
</dbReference>
<feature type="domain" description="Cadherin" evidence="13">
    <location>
        <begin position="3890"/>
        <end position="3993"/>
    </location>
</feature>
<feature type="domain" description="Cadherin" evidence="13">
    <location>
        <begin position="2652"/>
        <end position="2760"/>
    </location>
</feature>
<feature type="domain" description="Cadherin" evidence="13">
    <location>
        <begin position="3160"/>
        <end position="3263"/>
    </location>
</feature>
<keyword evidence="5 10" id="KW-0106">Calcium</keyword>
<dbReference type="InterPro" id="IPR015919">
    <property type="entry name" value="Cadherin-like_sf"/>
</dbReference>
<dbReference type="FunFam" id="2.60.40.60:FF:000001">
    <property type="entry name" value="Protocadherin alpha 2"/>
    <property type="match status" value="8"/>
</dbReference>
<feature type="domain" description="Cadherin" evidence="13">
    <location>
        <begin position="3785"/>
        <end position="3889"/>
    </location>
</feature>
<feature type="domain" description="Cadherin" evidence="13">
    <location>
        <begin position="4615"/>
        <end position="4718"/>
    </location>
</feature>
<feature type="domain" description="Cadherin" evidence="13">
    <location>
        <begin position="2947"/>
        <end position="3055"/>
    </location>
</feature>
<dbReference type="Gene3D" id="2.60.40.60">
    <property type="entry name" value="Cadherins"/>
    <property type="match status" value="46"/>
</dbReference>
<evidence type="ECO:0000259" key="13">
    <source>
        <dbReference type="PROSITE" id="PS50268"/>
    </source>
</evidence>
<dbReference type="PROSITE" id="PS00232">
    <property type="entry name" value="CADHERIN_1"/>
    <property type="match status" value="25"/>
</dbReference>
<evidence type="ECO:0000256" key="6">
    <source>
        <dbReference type="ARBA" id="ARBA00022889"/>
    </source>
</evidence>
<dbReference type="PANTHER" id="PTHR24028:SF239">
    <property type="entry name" value="PROTOCADHERIN BETA 9"/>
    <property type="match status" value="1"/>
</dbReference>
<feature type="domain" description="Cadherin" evidence="13">
    <location>
        <begin position="309"/>
        <end position="413"/>
    </location>
</feature>
<feature type="domain" description="Cadherin" evidence="13">
    <location>
        <begin position="3540"/>
        <end position="3675"/>
    </location>
</feature>
<feature type="domain" description="Cadherin" evidence="13">
    <location>
        <begin position="4835"/>
        <end position="4943"/>
    </location>
</feature>
<dbReference type="FunFam" id="2.60.40.60:FF:000018">
    <property type="entry name" value="Protocadherin gamma c3"/>
    <property type="match status" value="7"/>
</dbReference>
<feature type="domain" description="Cadherin" evidence="13">
    <location>
        <begin position="2329"/>
        <end position="2432"/>
    </location>
</feature>
<comment type="subcellular location">
    <subcellularLocation>
        <location evidence="1">Membrane</location>
        <topology evidence="1">Single-pass membrane protein</topology>
    </subcellularLocation>
</comment>
<dbReference type="SUPFAM" id="SSF49313">
    <property type="entry name" value="Cadherin-like"/>
    <property type="match status" value="41"/>
</dbReference>
<evidence type="ECO:0000256" key="2">
    <source>
        <dbReference type="ARBA" id="ARBA00022692"/>
    </source>
</evidence>
<protein>
    <recommendedName>
        <fullName evidence="13">Cadherin domain-containing protein</fullName>
    </recommendedName>
</protein>
<dbReference type="CDD" id="cd11304">
    <property type="entry name" value="Cadherin_repeat"/>
    <property type="match status" value="38"/>
</dbReference>
<dbReference type="Pfam" id="PF08266">
    <property type="entry name" value="Cadherin_2"/>
    <property type="match status" value="8"/>
</dbReference>
<evidence type="ECO:0000256" key="8">
    <source>
        <dbReference type="ARBA" id="ARBA00023136"/>
    </source>
</evidence>
<feature type="domain" description="Cadherin" evidence="13">
    <location>
        <begin position="1708"/>
        <end position="1816"/>
    </location>
</feature>
<keyword evidence="3" id="KW-0732">Signal</keyword>
<feature type="domain" description="Cadherin" evidence="13">
    <location>
        <begin position="518"/>
        <end position="627"/>
    </location>
</feature>
<feature type="domain" description="Cadherin" evidence="13">
    <location>
        <begin position="4511"/>
        <end position="4614"/>
    </location>
</feature>
<evidence type="ECO:0000256" key="5">
    <source>
        <dbReference type="ARBA" id="ARBA00022837"/>
    </source>
</evidence>
<feature type="domain" description="Cadherin" evidence="13">
    <location>
        <begin position="1300"/>
        <end position="1409"/>
    </location>
</feature>
<feature type="domain" description="Cadherin" evidence="13">
    <location>
        <begin position="5342"/>
        <end position="5445"/>
    </location>
</feature>
<dbReference type="PRINTS" id="PR00205">
    <property type="entry name" value="CADHERIN"/>
</dbReference>
<feature type="domain" description="Cadherin" evidence="13">
    <location>
        <begin position="2025"/>
        <end position="2134"/>
    </location>
</feature>
<feature type="domain" description="Cadherin" evidence="13">
    <location>
        <begin position="2433"/>
        <end position="2536"/>
    </location>
</feature>
<dbReference type="FunFam" id="2.60.40.60:FF:000309">
    <property type="entry name" value="Protocadherin beta-8"/>
    <property type="match status" value="8"/>
</dbReference>
<keyword evidence="2 12" id="KW-0812">Transmembrane</keyword>
<keyword evidence="4" id="KW-0677">Repeat</keyword>
<feature type="domain" description="Cadherin" evidence="13">
    <location>
        <begin position="5238"/>
        <end position="5341"/>
    </location>
</feature>
<evidence type="ECO:0000256" key="9">
    <source>
        <dbReference type="ARBA" id="ARBA00023180"/>
    </source>
</evidence>
<evidence type="ECO:0000256" key="4">
    <source>
        <dbReference type="ARBA" id="ARBA00022737"/>
    </source>
</evidence>
<reference evidence="14 15" key="1">
    <citation type="journal article" date="2023" name="bioRxiv">
        <title>Conserved and derived expression patterns and positive selection on dental genes reveal complex evolutionary context of ever-growing rodent molars.</title>
        <authorList>
            <person name="Calamari Z.T."/>
            <person name="Song A."/>
            <person name="Cohen E."/>
            <person name="Akter M."/>
            <person name="Roy R.D."/>
            <person name="Hallikas O."/>
            <person name="Christensen M.M."/>
            <person name="Li P."/>
            <person name="Marangoni P."/>
            <person name="Jernvall J."/>
            <person name="Klein O.D."/>
        </authorList>
    </citation>
    <scope>NUCLEOTIDE SEQUENCE [LARGE SCALE GENOMIC DNA]</scope>
    <source>
        <strain evidence="14">V071</strain>
    </source>
</reference>
<dbReference type="FunFam" id="2.60.40.60:FF:000046">
    <property type="entry name" value="Protocadherin beta 5"/>
    <property type="match status" value="8"/>
</dbReference>
<keyword evidence="6" id="KW-0130">Cell adhesion</keyword>
<feature type="domain" description="Cadherin" evidence="13">
    <location>
        <begin position="642"/>
        <end position="742"/>
    </location>
</feature>
<feature type="transmembrane region" description="Helical" evidence="12">
    <location>
        <begin position="5682"/>
        <end position="5705"/>
    </location>
</feature>
<evidence type="ECO:0000256" key="1">
    <source>
        <dbReference type="ARBA" id="ARBA00004167"/>
    </source>
</evidence>
<feature type="domain" description="Cadherin" evidence="13">
    <location>
        <begin position="5562"/>
        <end position="5665"/>
    </location>
</feature>
<dbReference type="Pfam" id="PF00028">
    <property type="entry name" value="Cadherin"/>
    <property type="match status" value="38"/>
</dbReference>
<feature type="domain" description="Cadherin" evidence="13">
    <location>
        <begin position="1196"/>
        <end position="1299"/>
    </location>
</feature>
<dbReference type="PANTHER" id="PTHR24028">
    <property type="entry name" value="CADHERIN-87A"/>
    <property type="match status" value="1"/>
</dbReference>
<feature type="domain" description="Cadherin" evidence="13">
    <location>
        <begin position="3994"/>
        <end position="4103"/>
    </location>
</feature>
<dbReference type="Pfam" id="PF16492">
    <property type="entry name" value="Cadherin_C_2"/>
    <property type="match status" value="6"/>
</dbReference>
<feature type="transmembrane region" description="Helical" evidence="12">
    <location>
        <begin position="2775"/>
        <end position="2797"/>
    </location>
</feature>
<feature type="compositionally biased region" description="Low complexity" evidence="11">
    <location>
        <begin position="869"/>
        <end position="878"/>
    </location>
</feature>
<organism evidence="14 15">
    <name type="scientific">Myodes glareolus</name>
    <name type="common">Bank vole</name>
    <name type="synonym">Clethrionomys glareolus</name>
    <dbReference type="NCBI Taxonomy" id="447135"/>
    <lineage>
        <taxon>Eukaryota</taxon>
        <taxon>Metazoa</taxon>
        <taxon>Chordata</taxon>
        <taxon>Craniata</taxon>
        <taxon>Vertebrata</taxon>
        <taxon>Euteleostomi</taxon>
        <taxon>Mammalia</taxon>
        <taxon>Eutheria</taxon>
        <taxon>Euarchontoglires</taxon>
        <taxon>Glires</taxon>
        <taxon>Rodentia</taxon>
        <taxon>Myomorpha</taxon>
        <taxon>Muroidea</taxon>
        <taxon>Cricetidae</taxon>
        <taxon>Arvicolinae</taxon>
        <taxon>Myodes</taxon>
    </lineage>
</organism>
<feature type="domain" description="Cadherin" evidence="13">
    <location>
        <begin position="1817"/>
        <end position="1920"/>
    </location>
</feature>
<dbReference type="Proteomes" id="UP001488838">
    <property type="component" value="Unassembled WGS sequence"/>
</dbReference>
<feature type="domain" description="Cadherin" evidence="13">
    <location>
        <begin position="3056"/>
        <end position="3159"/>
    </location>
</feature>
<evidence type="ECO:0000256" key="12">
    <source>
        <dbReference type="SAM" id="Phobius"/>
    </source>
</evidence>
<evidence type="ECO:0000313" key="14">
    <source>
        <dbReference type="EMBL" id="KAK7801412.1"/>
    </source>
</evidence>
<dbReference type="InterPro" id="IPR020894">
    <property type="entry name" value="Cadherin_CS"/>
</dbReference>
<evidence type="ECO:0000256" key="7">
    <source>
        <dbReference type="ARBA" id="ARBA00022989"/>
    </source>
</evidence>
<feature type="domain" description="Cadherin" evidence="13">
    <location>
        <begin position="5070"/>
        <end position="5128"/>
    </location>
</feature>
<keyword evidence="8 12" id="KW-0472">Membrane</keyword>
<dbReference type="InterPro" id="IPR032455">
    <property type="entry name" value="Cadherin_C"/>
</dbReference>
<feature type="transmembrane region" description="Helical" evidence="12">
    <location>
        <begin position="2261"/>
        <end position="2284"/>
    </location>
</feature>
<keyword evidence="9" id="KW-0325">Glycoprotein</keyword>
<dbReference type="InterPro" id="IPR050174">
    <property type="entry name" value="Protocadherin/Cadherin-CA"/>
</dbReference>